<dbReference type="InterPro" id="IPR007110">
    <property type="entry name" value="Ig-like_dom"/>
</dbReference>
<dbReference type="CDD" id="cd00063">
    <property type="entry name" value="FN3"/>
    <property type="match status" value="1"/>
</dbReference>
<dbReference type="SUPFAM" id="SSF48726">
    <property type="entry name" value="Immunoglobulin"/>
    <property type="match status" value="2"/>
</dbReference>
<keyword evidence="3" id="KW-0472">Membrane</keyword>
<evidence type="ECO:0000259" key="6">
    <source>
        <dbReference type="PROSITE" id="PS50853"/>
    </source>
</evidence>
<dbReference type="EnsemblMetazoa" id="XM_038208998.1">
    <property type="protein sequence ID" value="XP_038064926.1"/>
    <property type="gene ID" value="LOC119735300"/>
</dbReference>
<dbReference type="InterPro" id="IPR036179">
    <property type="entry name" value="Ig-like_dom_sf"/>
</dbReference>
<dbReference type="Gene3D" id="2.60.40.10">
    <property type="entry name" value="Immunoglobulins"/>
    <property type="match status" value="3"/>
</dbReference>
<evidence type="ECO:0000256" key="2">
    <source>
        <dbReference type="SAM" id="MobiDB-lite"/>
    </source>
</evidence>
<feature type="domain" description="Ig-like" evidence="5">
    <location>
        <begin position="64"/>
        <end position="123"/>
    </location>
</feature>
<feature type="domain" description="Ig-like" evidence="5">
    <location>
        <begin position="150"/>
        <end position="252"/>
    </location>
</feature>
<dbReference type="InterPro" id="IPR003961">
    <property type="entry name" value="FN3_dom"/>
</dbReference>
<evidence type="ECO:0000259" key="5">
    <source>
        <dbReference type="PROSITE" id="PS50835"/>
    </source>
</evidence>
<dbReference type="PROSITE" id="PS50835">
    <property type="entry name" value="IG_LIKE"/>
    <property type="match status" value="2"/>
</dbReference>
<evidence type="ECO:0000313" key="7">
    <source>
        <dbReference type="EnsemblMetazoa" id="XP_038064926.1"/>
    </source>
</evidence>
<dbReference type="OrthoDB" id="6152887at2759"/>
<organism evidence="7 8">
    <name type="scientific">Patiria miniata</name>
    <name type="common">Bat star</name>
    <name type="synonym">Asterina miniata</name>
    <dbReference type="NCBI Taxonomy" id="46514"/>
    <lineage>
        <taxon>Eukaryota</taxon>
        <taxon>Metazoa</taxon>
        <taxon>Echinodermata</taxon>
        <taxon>Eleutherozoa</taxon>
        <taxon>Asterozoa</taxon>
        <taxon>Asteroidea</taxon>
        <taxon>Valvatacea</taxon>
        <taxon>Valvatida</taxon>
        <taxon>Asterinidae</taxon>
        <taxon>Patiria</taxon>
    </lineage>
</organism>
<dbReference type="SMART" id="SM00060">
    <property type="entry name" value="FN3"/>
    <property type="match status" value="1"/>
</dbReference>
<dbReference type="OMA" id="CARICEC"/>
<dbReference type="InterPro" id="IPR050964">
    <property type="entry name" value="Striated_Muscle_Regulatory"/>
</dbReference>
<dbReference type="InterPro" id="IPR003598">
    <property type="entry name" value="Ig_sub2"/>
</dbReference>
<dbReference type="PROSITE" id="PS50853">
    <property type="entry name" value="FN3"/>
    <property type="match status" value="1"/>
</dbReference>
<keyword evidence="3" id="KW-1133">Transmembrane helix</keyword>
<feature type="signal peptide" evidence="4">
    <location>
        <begin position="1"/>
        <end position="20"/>
    </location>
</feature>
<dbReference type="PANTHER" id="PTHR13817:SF166">
    <property type="entry name" value="NEURONAL IGCAM-RELATED"/>
    <property type="match status" value="1"/>
</dbReference>
<name>A0A914AN42_PATMI</name>
<protein>
    <submittedName>
        <fullName evidence="7">Uncharacterized protein</fullName>
    </submittedName>
</protein>
<proteinExistence type="predicted"/>
<evidence type="ECO:0000256" key="4">
    <source>
        <dbReference type="SAM" id="SignalP"/>
    </source>
</evidence>
<dbReference type="Pfam" id="PF13927">
    <property type="entry name" value="Ig_3"/>
    <property type="match status" value="1"/>
</dbReference>
<dbReference type="InterPro" id="IPR003599">
    <property type="entry name" value="Ig_sub"/>
</dbReference>
<dbReference type="SMART" id="SM00408">
    <property type="entry name" value="IGc2"/>
    <property type="match status" value="2"/>
</dbReference>
<dbReference type="Proteomes" id="UP000887568">
    <property type="component" value="Unplaced"/>
</dbReference>
<feature type="chain" id="PRO_5037018583" evidence="4">
    <location>
        <begin position="21"/>
        <end position="560"/>
    </location>
</feature>
<dbReference type="PANTHER" id="PTHR13817">
    <property type="entry name" value="TITIN"/>
    <property type="match status" value="1"/>
</dbReference>
<evidence type="ECO:0000313" key="8">
    <source>
        <dbReference type="Proteomes" id="UP000887568"/>
    </source>
</evidence>
<dbReference type="InterPro" id="IPR036116">
    <property type="entry name" value="FN3_sf"/>
</dbReference>
<feature type="region of interest" description="Disordered" evidence="2">
    <location>
        <begin position="501"/>
        <end position="560"/>
    </location>
</feature>
<evidence type="ECO:0000256" key="3">
    <source>
        <dbReference type="SAM" id="Phobius"/>
    </source>
</evidence>
<dbReference type="InterPro" id="IPR013783">
    <property type="entry name" value="Ig-like_fold"/>
</dbReference>
<dbReference type="SMART" id="SM00409">
    <property type="entry name" value="IG"/>
    <property type="match status" value="2"/>
</dbReference>
<keyword evidence="8" id="KW-1185">Reference proteome</keyword>
<feature type="transmembrane region" description="Helical" evidence="3">
    <location>
        <begin position="465"/>
        <end position="486"/>
    </location>
</feature>
<evidence type="ECO:0000256" key="1">
    <source>
        <dbReference type="ARBA" id="ARBA00022737"/>
    </source>
</evidence>
<keyword evidence="3" id="KW-0812">Transmembrane</keyword>
<reference evidence="7" key="1">
    <citation type="submission" date="2022-11" db="UniProtKB">
        <authorList>
            <consortium name="EnsemblMetazoa"/>
        </authorList>
    </citation>
    <scope>IDENTIFICATION</scope>
</reference>
<accession>A0A914AN42</accession>
<dbReference type="AlphaFoldDB" id="A0A914AN42"/>
<dbReference type="GeneID" id="119735300"/>
<feature type="domain" description="Fibronectin type-III" evidence="6">
    <location>
        <begin position="261"/>
        <end position="355"/>
    </location>
</feature>
<keyword evidence="1" id="KW-0677">Repeat</keyword>
<keyword evidence="4" id="KW-0732">Signal</keyword>
<sequence length="560" mass="62260">MASVTFAVILLGLCARICECSQLDAEECQGDCASLTCSIFLCFDLICAVWGLFVTKTPSGPVLEGDEVTLTCAFDSGILGFIEWRHSLDRETSTTLTEPTHTTDNTDLTLKGMFRNQSGWYRCAGNRFLADPWNPNQLSDWTAVVTYYGPEISNKERTWIGANDNQTATLECIIQGNPLPNVTWYGPNDTIITDDTFPDRISLEDTISGDGVFGYHIVSRMVFGPVENSTDYGMYRCRAASSIGTFDEHEIQLKETGNPEPPKGLQVDHATADHLWVKWKPGYDGGEKLEHLFSNIRNIPEEFDPLAWISIWPYSVSESYYDLQPDTLYQVAVYATNKHGSSPYATLIVRTIPGYPDEMGITVSYIQAQGKFVIVGIPEDDDAGTCLRLEVHDEAQGEWVSLRPDLDCIQHDGDFLYSGPYPTDHFRYLYCRDDVCGHWSYVTVVTPTVTPQPTRPTVATGDDTVIIAVCVAAAIFLLLVAIAFCYKRKCCSGKPQDEVGRTALQPNSTVEEFNPSYDPPPTYVQAVELEAENNDDPPPAYDCVPSHEAPQVTDENEEQV</sequence>
<dbReference type="SUPFAM" id="SSF49265">
    <property type="entry name" value="Fibronectin type III"/>
    <property type="match status" value="1"/>
</dbReference>
<dbReference type="RefSeq" id="XP_038064926.1">
    <property type="nucleotide sequence ID" value="XM_038208998.1"/>
</dbReference>